<feature type="compositionally biased region" description="Low complexity" evidence="1">
    <location>
        <begin position="78"/>
        <end position="104"/>
    </location>
</feature>
<dbReference type="Proteomes" id="UP001596391">
    <property type="component" value="Unassembled WGS sequence"/>
</dbReference>
<comment type="caution">
    <text evidence="3">The sequence shown here is derived from an EMBL/GenBank/DDBJ whole genome shotgun (WGS) entry which is preliminary data.</text>
</comment>
<proteinExistence type="predicted"/>
<dbReference type="EMBL" id="JBHSWI010000001">
    <property type="protein sequence ID" value="MFC6647238.1"/>
    <property type="molecule type" value="Genomic_DNA"/>
</dbReference>
<evidence type="ECO:0000256" key="2">
    <source>
        <dbReference type="SAM" id="Phobius"/>
    </source>
</evidence>
<reference evidence="4" key="1">
    <citation type="journal article" date="2019" name="Int. J. Syst. Evol. Microbiol.">
        <title>The Global Catalogue of Microorganisms (GCM) 10K type strain sequencing project: providing services to taxonomists for standard genome sequencing and annotation.</title>
        <authorList>
            <consortium name="The Broad Institute Genomics Platform"/>
            <consortium name="The Broad Institute Genome Sequencing Center for Infectious Disease"/>
            <person name="Wu L."/>
            <person name="Ma J."/>
        </authorList>
    </citation>
    <scope>NUCLEOTIDE SEQUENCE [LARGE SCALE GENOMIC DNA]</scope>
    <source>
        <strain evidence="4">CGMCC 1.16026</strain>
    </source>
</reference>
<feature type="transmembrane region" description="Helical" evidence="2">
    <location>
        <begin position="22"/>
        <end position="46"/>
    </location>
</feature>
<keyword evidence="2" id="KW-1133">Transmembrane helix</keyword>
<sequence length="201" mass="21305">MNSHHHLLDDDDDLMPGRERELTLSTGTILAIFFGLVLVCGLFFAFGYNLGKKATVPQFTASGDDNSGSGAQFNNFKPSAGSPSGSSAVAAKNSTPLATSTPAPVAAPKPAPVAQNDAPVAETPRVAEAAPAEPKPTPVHREQRMLRHALLPLRRCLQQRLVEALSCRSQRCRIAVTRTCSSMRCAAVGTLSTLARSRPTT</sequence>
<organism evidence="3 4">
    <name type="scientific">Granulicella cerasi</name>
    <dbReference type="NCBI Taxonomy" id="741063"/>
    <lineage>
        <taxon>Bacteria</taxon>
        <taxon>Pseudomonadati</taxon>
        <taxon>Acidobacteriota</taxon>
        <taxon>Terriglobia</taxon>
        <taxon>Terriglobales</taxon>
        <taxon>Acidobacteriaceae</taxon>
        <taxon>Granulicella</taxon>
    </lineage>
</organism>
<accession>A0ABW1ZE14</accession>
<feature type="region of interest" description="Disordered" evidence="1">
    <location>
        <begin position="70"/>
        <end position="140"/>
    </location>
</feature>
<keyword evidence="2" id="KW-0472">Membrane</keyword>
<protein>
    <submittedName>
        <fullName evidence="3">Uncharacterized protein</fullName>
    </submittedName>
</protein>
<gene>
    <name evidence="3" type="ORF">ACFQBQ_17010</name>
</gene>
<name>A0ABW1ZE14_9BACT</name>
<evidence type="ECO:0000313" key="4">
    <source>
        <dbReference type="Proteomes" id="UP001596391"/>
    </source>
</evidence>
<dbReference type="RefSeq" id="WP_390236127.1">
    <property type="nucleotide sequence ID" value="NZ_JBHSWI010000001.1"/>
</dbReference>
<keyword evidence="4" id="KW-1185">Reference proteome</keyword>
<keyword evidence="2" id="KW-0812">Transmembrane</keyword>
<feature type="compositionally biased region" description="Low complexity" evidence="1">
    <location>
        <begin position="112"/>
        <end position="132"/>
    </location>
</feature>
<evidence type="ECO:0000256" key="1">
    <source>
        <dbReference type="SAM" id="MobiDB-lite"/>
    </source>
</evidence>
<evidence type="ECO:0000313" key="3">
    <source>
        <dbReference type="EMBL" id="MFC6647238.1"/>
    </source>
</evidence>